<evidence type="ECO:0000256" key="2">
    <source>
        <dbReference type="ARBA" id="ARBA00022448"/>
    </source>
</evidence>
<evidence type="ECO:0000313" key="9">
    <source>
        <dbReference type="Proteomes" id="UP001597045"/>
    </source>
</evidence>
<sequence length="193" mass="19885">MMFAARGPDTVWIVFFAVVAESAGSVVFRPAAQAQTPLVVGTGPLLSSANSLNALVDGTVRLVGGPLGALLLALAGFDVLIVADCASYLMSAAAIMMTRSKVQARAKRSVEFTAGFRVLAEKPFVRGLLPVTVTFLMADASLSALLIPFGLANLGGSQQLGYLMSALGVGFLAGAPVARLLVDRVQAKYVLAG</sequence>
<keyword evidence="2" id="KW-0813">Transport</keyword>
<keyword evidence="6 7" id="KW-0472">Membrane</keyword>
<dbReference type="Proteomes" id="UP001597045">
    <property type="component" value="Unassembled WGS sequence"/>
</dbReference>
<dbReference type="SUPFAM" id="SSF103473">
    <property type="entry name" value="MFS general substrate transporter"/>
    <property type="match status" value="1"/>
</dbReference>
<proteinExistence type="predicted"/>
<name>A0ABW3MIQ1_9PSEU</name>
<feature type="transmembrane region" description="Helical" evidence="7">
    <location>
        <begin position="69"/>
        <end position="98"/>
    </location>
</feature>
<gene>
    <name evidence="8" type="ORF">ACFQ1S_27920</name>
</gene>
<evidence type="ECO:0000256" key="7">
    <source>
        <dbReference type="SAM" id="Phobius"/>
    </source>
</evidence>
<keyword evidence="4 7" id="KW-0812">Transmembrane</keyword>
<evidence type="ECO:0000256" key="3">
    <source>
        <dbReference type="ARBA" id="ARBA00022475"/>
    </source>
</evidence>
<protein>
    <submittedName>
        <fullName evidence="8">MFS transporter</fullName>
    </submittedName>
</protein>
<comment type="subcellular location">
    <subcellularLocation>
        <location evidence="1">Cell membrane</location>
        <topology evidence="1">Multi-pass membrane protein</topology>
    </subcellularLocation>
</comment>
<dbReference type="InterPro" id="IPR010290">
    <property type="entry name" value="TM_effector"/>
</dbReference>
<dbReference type="PANTHER" id="PTHR23513:SF6">
    <property type="entry name" value="MAJOR FACILITATOR SUPERFAMILY ASSOCIATED DOMAIN-CONTAINING PROTEIN"/>
    <property type="match status" value="1"/>
</dbReference>
<keyword evidence="9" id="KW-1185">Reference proteome</keyword>
<evidence type="ECO:0000256" key="6">
    <source>
        <dbReference type="ARBA" id="ARBA00023136"/>
    </source>
</evidence>
<dbReference type="PANTHER" id="PTHR23513">
    <property type="entry name" value="INTEGRAL MEMBRANE EFFLUX PROTEIN-RELATED"/>
    <property type="match status" value="1"/>
</dbReference>
<evidence type="ECO:0000256" key="5">
    <source>
        <dbReference type="ARBA" id="ARBA00022989"/>
    </source>
</evidence>
<keyword evidence="3" id="KW-1003">Cell membrane</keyword>
<feature type="transmembrane region" description="Helical" evidence="7">
    <location>
        <begin position="161"/>
        <end position="182"/>
    </location>
</feature>
<evidence type="ECO:0000313" key="8">
    <source>
        <dbReference type="EMBL" id="MFD1049089.1"/>
    </source>
</evidence>
<dbReference type="EMBL" id="JBHTIS010001970">
    <property type="protein sequence ID" value="MFD1049089.1"/>
    <property type="molecule type" value="Genomic_DNA"/>
</dbReference>
<evidence type="ECO:0000256" key="1">
    <source>
        <dbReference type="ARBA" id="ARBA00004651"/>
    </source>
</evidence>
<feature type="transmembrane region" description="Helical" evidence="7">
    <location>
        <begin position="127"/>
        <end position="149"/>
    </location>
</feature>
<evidence type="ECO:0000256" key="4">
    <source>
        <dbReference type="ARBA" id="ARBA00022692"/>
    </source>
</evidence>
<accession>A0ABW3MIQ1</accession>
<dbReference type="Pfam" id="PF05977">
    <property type="entry name" value="MFS_3"/>
    <property type="match status" value="1"/>
</dbReference>
<keyword evidence="5 7" id="KW-1133">Transmembrane helix</keyword>
<dbReference type="InterPro" id="IPR036259">
    <property type="entry name" value="MFS_trans_sf"/>
</dbReference>
<comment type="caution">
    <text evidence="8">The sequence shown here is derived from an EMBL/GenBank/DDBJ whole genome shotgun (WGS) entry which is preliminary data.</text>
</comment>
<organism evidence="8 9">
    <name type="scientific">Kibdelosporangium lantanae</name>
    <dbReference type="NCBI Taxonomy" id="1497396"/>
    <lineage>
        <taxon>Bacteria</taxon>
        <taxon>Bacillati</taxon>
        <taxon>Actinomycetota</taxon>
        <taxon>Actinomycetes</taxon>
        <taxon>Pseudonocardiales</taxon>
        <taxon>Pseudonocardiaceae</taxon>
        <taxon>Kibdelosporangium</taxon>
    </lineage>
</organism>
<feature type="non-terminal residue" evidence="8">
    <location>
        <position position="193"/>
    </location>
</feature>
<reference evidence="9" key="1">
    <citation type="journal article" date="2019" name="Int. J. Syst. Evol. Microbiol.">
        <title>The Global Catalogue of Microorganisms (GCM) 10K type strain sequencing project: providing services to taxonomists for standard genome sequencing and annotation.</title>
        <authorList>
            <consortium name="The Broad Institute Genomics Platform"/>
            <consortium name="The Broad Institute Genome Sequencing Center for Infectious Disease"/>
            <person name="Wu L."/>
            <person name="Ma J."/>
        </authorList>
    </citation>
    <scope>NUCLEOTIDE SEQUENCE [LARGE SCALE GENOMIC DNA]</scope>
    <source>
        <strain evidence="9">JCM 31486</strain>
    </source>
</reference>